<dbReference type="EMBL" id="JAUHHV010000002">
    <property type="protein sequence ID" value="KAK1432724.1"/>
    <property type="molecule type" value="Genomic_DNA"/>
</dbReference>
<keyword evidence="1" id="KW-0472">Membrane</keyword>
<reference evidence="2" key="1">
    <citation type="journal article" date="2023" name="bioRxiv">
        <title>Improved chromosome-level genome assembly for marigold (Tagetes erecta).</title>
        <authorList>
            <person name="Jiang F."/>
            <person name="Yuan L."/>
            <person name="Wang S."/>
            <person name="Wang H."/>
            <person name="Xu D."/>
            <person name="Wang A."/>
            <person name="Fan W."/>
        </authorList>
    </citation>
    <scope>NUCLEOTIDE SEQUENCE</scope>
    <source>
        <strain evidence="2">WSJ</strain>
        <tissue evidence="2">Leaf</tissue>
    </source>
</reference>
<keyword evidence="1" id="KW-0812">Transmembrane</keyword>
<feature type="transmembrane region" description="Helical" evidence="1">
    <location>
        <begin position="47"/>
        <end position="69"/>
    </location>
</feature>
<organism evidence="2 3">
    <name type="scientific">Tagetes erecta</name>
    <name type="common">African marigold</name>
    <dbReference type="NCBI Taxonomy" id="13708"/>
    <lineage>
        <taxon>Eukaryota</taxon>
        <taxon>Viridiplantae</taxon>
        <taxon>Streptophyta</taxon>
        <taxon>Embryophyta</taxon>
        <taxon>Tracheophyta</taxon>
        <taxon>Spermatophyta</taxon>
        <taxon>Magnoliopsida</taxon>
        <taxon>eudicotyledons</taxon>
        <taxon>Gunneridae</taxon>
        <taxon>Pentapetalae</taxon>
        <taxon>asterids</taxon>
        <taxon>campanulids</taxon>
        <taxon>Asterales</taxon>
        <taxon>Asteraceae</taxon>
        <taxon>Asteroideae</taxon>
        <taxon>Heliantheae alliance</taxon>
        <taxon>Tageteae</taxon>
        <taxon>Tagetes</taxon>
    </lineage>
</organism>
<dbReference type="AlphaFoldDB" id="A0AAD8P575"/>
<gene>
    <name evidence="2" type="ORF">QVD17_09622</name>
</gene>
<comment type="caution">
    <text evidence="2">The sequence shown here is derived from an EMBL/GenBank/DDBJ whole genome shotgun (WGS) entry which is preliminary data.</text>
</comment>
<keyword evidence="3" id="KW-1185">Reference proteome</keyword>
<accession>A0AAD8P575</accession>
<protein>
    <submittedName>
        <fullName evidence="2">Uncharacterized protein</fullName>
    </submittedName>
</protein>
<name>A0AAD8P575_TARER</name>
<proteinExistence type="predicted"/>
<evidence type="ECO:0000313" key="3">
    <source>
        <dbReference type="Proteomes" id="UP001229421"/>
    </source>
</evidence>
<feature type="transmembrane region" description="Helical" evidence="1">
    <location>
        <begin position="7"/>
        <end position="27"/>
    </location>
</feature>
<evidence type="ECO:0000313" key="2">
    <source>
        <dbReference type="EMBL" id="KAK1432724.1"/>
    </source>
</evidence>
<keyword evidence="1" id="KW-1133">Transmembrane helix</keyword>
<sequence length="139" mass="16279">MLMYSTLLGFFNFILLMVFEFFSHFGWSISMFTKLSYYQSLTLLFTLHSMGSMHKFIFFGAFLLLRAFIHSMLDAIASKNIPFSEVQIRRLKENDDDHTATETQGNLLFRFAGDSDKSRRRHLLHRNQFLPIPEPPTDA</sequence>
<evidence type="ECO:0000256" key="1">
    <source>
        <dbReference type="SAM" id="Phobius"/>
    </source>
</evidence>
<dbReference type="Proteomes" id="UP001229421">
    <property type="component" value="Unassembled WGS sequence"/>
</dbReference>